<dbReference type="InterPro" id="IPR018062">
    <property type="entry name" value="HTH_AraC-typ_CS"/>
</dbReference>
<gene>
    <name evidence="5" type="ORF">JM658_14070</name>
</gene>
<dbReference type="PANTHER" id="PTHR47893">
    <property type="entry name" value="REGULATORY PROTEIN PCHR"/>
    <property type="match status" value="1"/>
</dbReference>
<sequence>MDKKRRDFINCELINLLKLKKNFREVIASCVLSENNSGSLYTKYQVTPKYGKGSILSTQIAEVTIDVCNLELSRDLVFYDEYQEDVLQMSFLIDGEKIVSLRGNNDVLNESQECYTSRIKEFKGYVRLTGGKPFREIRVSIPISYLKNRGITDVTVFSSFNDANIIQPISNDILSILMSIQETKMKGVSRRLYLESKILELLALQIELYKKGLVAKVGTNQDKILKKLYAAKQLMDENIDKNYSIKEMSRVLALNEYIFKKEFKRIFGCAINEYYTREKMNKASDLLIATQLPIYEIAEKIGYKNATHFSAAFKRFYNKTPKKYRSSL</sequence>
<dbReference type="SUPFAM" id="SSF46689">
    <property type="entry name" value="Homeodomain-like"/>
    <property type="match status" value="2"/>
</dbReference>
<dbReference type="InterPro" id="IPR020449">
    <property type="entry name" value="Tscrpt_reg_AraC-type_HTH"/>
</dbReference>
<evidence type="ECO:0000313" key="6">
    <source>
        <dbReference type="Proteomes" id="UP000829517"/>
    </source>
</evidence>
<keyword evidence="2" id="KW-0238">DNA-binding</keyword>
<dbReference type="PRINTS" id="PR00032">
    <property type="entry name" value="HTHARAC"/>
</dbReference>
<evidence type="ECO:0000259" key="4">
    <source>
        <dbReference type="PROSITE" id="PS01124"/>
    </source>
</evidence>
<comment type="caution">
    <text evidence="5">The sequence shown here is derived from an EMBL/GenBank/DDBJ whole genome shotgun (WGS) entry which is preliminary data.</text>
</comment>
<dbReference type="Pfam" id="PF12833">
    <property type="entry name" value="HTH_18"/>
    <property type="match status" value="1"/>
</dbReference>
<reference evidence="5 6" key="1">
    <citation type="submission" date="2021-01" db="EMBL/GenBank/DDBJ databases">
        <title>Genome sequencing of Joostella atrarenae M1-2 (= KCTC 23194).</title>
        <authorList>
            <person name="Zakaria M.R."/>
            <person name="Lam M.Q."/>
            <person name="Chong C.S."/>
        </authorList>
    </citation>
    <scope>NUCLEOTIDE SEQUENCE [LARGE SCALE GENOMIC DNA]</scope>
    <source>
        <strain evidence="5 6">M1-2</strain>
    </source>
</reference>
<dbReference type="InterPro" id="IPR018060">
    <property type="entry name" value="HTH_AraC"/>
</dbReference>
<evidence type="ECO:0000313" key="5">
    <source>
        <dbReference type="EMBL" id="MCF8715959.1"/>
    </source>
</evidence>
<dbReference type="Gene3D" id="1.10.10.60">
    <property type="entry name" value="Homeodomain-like"/>
    <property type="match status" value="2"/>
</dbReference>
<feature type="domain" description="HTH araC/xylS-type" evidence="4">
    <location>
        <begin position="229"/>
        <end position="327"/>
    </location>
</feature>
<accession>A0ABS9J6A6</accession>
<dbReference type="Proteomes" id="UP000829517">
    <property type="component" value="Unassembled WGS sequence"/>
</dbReference>
<keyword evidence="6" id="KW-1185">Reference proteome</keyword>
<name>A0ABS9J6A6_9FLAO</name>
<evidence type="ECO:0000256" key="1">
    <source>
        <dbReference type="ARBA" id="ARBA00023015"/>
    </source>
</evidence>
<organism evidence="5 6">
    <name type="scientific">Joostella atrarenae</name>
    <dbReference type="NCBI Taxonomy" id="679257"/>
    <lineage>
        <taxon>Bacteria</taxon>
        <taxon>Pseudomonadati</taxon>
        <taxon>Bacteroidota</taxon>
        <taxon>Flavobacteriia</taxon>
        <taxon>Flavobacteriales</taxon>
        <taxon>Flavobacteriaceae</taxon>
        <taxon>Joostella</taxon>
    </lineage>
</organism>
<dbReference type="PANTHER" id="PTHR47893:SF1">
    <property type="entry name" value="REGULATORY PROTEIN PCHR"/>
    <property type="match status" value="1"/>
</dbReference>
<dbReference type="PROSITE" id="PS01124">
    <property type="entry name" value="HTH_ARAC_FAMILY_2"/>
    <property type="match status" value="1"/>
</dbReference>
<protein>
    <submittedName>
        <fullName evidence="5">Helix-turn-helix transcriptional regulator</fullName>
    </submittedName>
</protein>
<keyword evidence="3" id="KW-0804">Transcription</keyword>
<dbReference type="InterPro" id="IPR009057">
    <property type="entry name" value="Homeodomain-like_sf"/>
</dbReference>
<dbReference type="InterPro" id="IPR053142">
    <property type="entry name" value="PchR_regulatory_protein"/>
</dbReference>
<dbReference type="SMART" id="SM00342">
    <property type="entry name" value="HTH_ARAC"/>
    <property type="match status" value="1"/>
</dbReference>
<evidence type="ECO:0000256" key="3">
    <source>
        <dbReference type="ARBA" id="ARBA00023163"/>
    </source>
</evidence>
<evidence type="ECO:0000256" key="2">
    <source>
        <dbReference type="ARBA" id="ARBA00023125"/>
    </source>
</evidence>
<keyword evidence="1" id="KW-0805">Transcription regulation</keyword>
<dbReference type="PROSITE" id="PS00041">
    <property type="entry name" value="HTH_ARAC_FAMILY_1"/>
    <property type="match status" value="1"/>
</dbReference>
<dbReference type="EMBL" id="JAETXX010000011">
    <property type="protein sequence ID" value="MCF8715959.1"/>
    <property type="molecule type" value="Genomic_DNA"/>
</dbReference>
<proteinExistence type="predicted"/>